<evidence type="ECO:0000259" key="3">
    <source>
        <dbReference type="Pfam" id="PF24938"/>
    </source>
</evidence>
<feature type="region of interest" description="Disordered" evidence="1">
    <location>
        <begin position="351"/>
        <end position="374"/>
    </location>
</feature>
<reference evidence="4 5" key="1">
    <citation type="journal article" date="2024" name="Nat. Commun.">
        <title>Phylogenomics reveals the evolutionary origins of lichenization in chlorophyte algae.</title>
        <authorList>
            <person name="Puginier C."/>
            <person name="Libourel C."/>
            <person name="Otte J."/>
            <person name="Skaloud P."/>
            <person name="Haon M."/>
            <person name="Grisel S."/>
            <person name="Petersen M."/>
            <person name="Berrin J.G."/>
            <person name="Delaux P.M."/>
            <person name="Dal Grande F."/>
            <person name="Keller J."/>
        </authorList>
    </citation>
    <scope>NUCLEOTIDE SEQUENCE [LARGE SCALE GENOMIC DNA]</scope>
    <source>
        <strain evidence="4 5">SAG 2145</strain>
    </source>
</reference>
<keyword evidence="2" id="KW-0812">Transmembrane</keyword>
<dbReference type="EMBL" id="JALJOS010000025">
    <property type="protein sequence ID" value="KAK9825222.1"/>
    <property type="molecule type" value="Genomic_DNA"/>
</dbReference>
<accession>A0AAW1QUU4</accession>
<keyword evidence="2" id="KW-0472">Membrane</keyword>
<feature type="transmembrane region" description="Helical" evidence="2">
    <location>
        <begin position="423"/>
        <end position="443"/>
    </location>
</feature>
<dbReference type="InterPro" id="IPR056657">
    <property type="entry name" value="DUF7755"/>
</dbReference>
<dbReference type="Proteomes" id="UP001438707">
    <property type="component" value="Unassembled WGS sequence"/>
</dbReference>
<name>A0AAW1QUU4_9CHLO</name>
<evidence type="ECO:0000313" key="5">
    <source>
        <dbReference type="Proteomes" id="UP001438707"/>
    </source>
</evidence>
<gene>
    <name evidence="4" type="ORF">WJX74_001173</name>
</gene>
<keyword evidence="2" id="KW-1133">Transmembrane helix</keyword>
<protein>
    <recommendedName>
        <fullName evidence="3">DUF7755 domain-containing protein</fullName>
    </recommendedName>
</protein>
<dbReference type="PANTHER" id="PTHR36330">
    <property type="entry name" value="LIPASE/LIPOOXYGENASE, PLAT/LH2 FAMILY PROTEIN"/>
    <property type="match status" value="1"/>
</dbReference>
<evidence type="ECO:0000313" key="4">
    <source>
        <dbReference type="EMBL" id="KAK9825222.1"/>
    </source>
</evidence>
<dbReference type="AlphaFoldDB" id="A0AAW1QUU4"/>
<dbReference type="PANTHER" id="PTHR36330:SF2">
    <property type="entry name" value="LIPASE_LIPOOXYGENASE, PLAT_LH2 FAMILY PROTEIN"/>
    <property type="match status" value="1"/>
</dbReference>
<organism evidence="4 5">
    <name type="scientific">Apatococcus lobatus</name>
    <dbReference type="NCBI Taxonomy" id="904363"/>
    <lineage>
        <taxon>Eukaryota</taxon>
        <taxon>Viridiplantae</taxon>
        <taxon>Chlorophyta</taxon>
        <taxon>core chlorophytes</taxon>
        <taxon>Trebouxiophyceae</taxon>
        <taxon>Chlorellales</taxon>
        <taxon>Chlorellaceae</taxon>
        <taxon>Apatococcus</taxon>
    </lineage>
</organism>
<feature type="domain" description="DUF7755" evidence="3">
    <location>
        <begin position="158"/>
        <end position="204"/>
    </location>
</feature>
<evidence type="ECO:0000256" key="1">
    <source>
        <dbReference type="SAM" id="MobiDB-lite"/>
    </source>
</evidence>
<keyword evidence="5" id="KW-1185">Reference proteome</keyword>
<feature type="transmembrane region" description="Helical" evidence="2">
    <location>
        <begin position="455"/>
        <end position="481"/>
    </location>
</feature>
<comment type="caution">
    <text evidence="4">The sequence shown here is derived from an EMBL/GenBank/DDBJ whole genome shotgun (WGS) entry which is preliminary data.</text>
</comment>
<evidence type="ECO:0000256" key="2">
    <source>
        <dbReference type="SAM" id="Phobius"/>
    </source>
</evidence>
<proteinExistence type="predicted"/>
<dbReference type="Pfam" id="PF24938">
    <property type="entry name" value="DUF7755"/>
    <property type="match status" value="1"/>
</dbReference>
<sequence>MLLSCPGGFAYDAKRLSASSLGLTQRNSRTHPRGSLGFVVCNSSTTQDTAYFKKGLPLPQPWSWQSNPLGQTIWTVRLETAGERGSYLREDTSGVLLGLVGQHGRSWLHRISALNDPEEVNRELSRILQVAAEEGWERHEVPQVRTAVTPRQWSGEAGKRRFQESSVDEVSFLGPELGPLAGLMLGTESGRWKCGEVTVSSSRSWRQSCLIHTDRFLCNEWIGRGHSSAVYLKPVPADCVVYGSVVITNEQAVKMHAMGMRRYEDLKERLLNFTAGLVASGSLLTSVVGGPDMAYPFALGGGASYLYMKLLQKGVDALPGGVGYMLPAALVNRYRGLVNAPPGGMVDMLPTSATPSGRKLVPSNKQQQQGSAPIAQKVEAGGVDSGLAGIFSFMGQKEGEQGPAATPQADPLQAARSAAASHLFRFASVSALCFGVVVGIHHLEPQRGVTSQTQQIRTLIVGFMGFMMFKVAVLGVAAMPLPSDDVPAQRRW</sequence>